<dbReference type="InterPro" id="IPR001150">
    <property type="entry name" value="Gly_radical"/>
</dbReference>
<evidence type="ECO:0000256" key="7">
    <source>
        <dbReference type="ARBA" id="ARBA00023315"/>
    </source>
</evidence>
<evidence type="ECO:0000256" key="3">
    <source>
        <dbReference type="ARBA" id="ARBA00013214"/>
    </source>
</evidence>
<evidence type="ECO:0000256" key="1">
    <source>
        <dbReference type="ARBA" id="ARBA00004496"/>
    </source>
</evidence>
<protein>
    <recommendedName>
        <fullName evidence="3">formate C-acetyltransferase</fullName>
        <ecNumber evidence="3">2.3.1.54</ecNumber>
    </recommendedName>
</protein>
<dbReference type="Pfam" id="PF01228">
    <property type="entry name" value="Gly_radical"/>
    <property type="match status" value="1"/>
</dbReference>
<dbReference type="InterPro" id="IPR050244">
    <property type="entry name" value="Auton_GlycylRad_Cofactor"/>
</dbReference>
<evidence type="ECO:0000256" key="6">
    <source>
        <dbReference type="ARBA" id="ARBA00022818"/>
    </source>
</evidence>
<proteinExistence type="inferred from homology"/>
<dbReference type="PANTHER" id="PTHR30191">
    <property type="entry name" value="FORMATE ACETYLTRANSFERASE"/>
    <property type="match status" value="1"/>
</dbReference>
<name>A0A645BK97_9ZZZZ</name>
<dbReference type="GO" id="GO:0005829">
    <property type="term" value="C:cytosol"/>
    <property type="evidence" value="ECO:0007669"/>
    <property type="project" value="TreeGrafter"/>
</dbReference>
<evidence type="ECO:0000256" key="4">
    <source>
        <dbReference type="ARBA" id="ARBA00022490"/>
    </source>
</evidence>
<comment type="subcellular location">
    <subcellularLocation>
        <location evidence="1">Cytoplasm</location>
    </subcellularLocation>
</comment>
<dbReference type="AlphaFoldDB" id="A0A645BK97"/>
<dbReference type="EC" id="2.3.1.54" evidence="3"/>
<dbReference type="PROSITE" id="PS51149">
    <property type="entry name" value="GLY_RADICAL_2"/>
    <property type="match status" value="1"/>
</dbReference>
<keyword evidence="4" id="KW-0963">Cytoplasm</keyword>
<evidence type="ECO:0000256" key="2">
    <source>
        <dbReference type="ARBA" id="ARBA00008375"/>
    </source>
</evidence>
<keyword evidence="7 11" id="KW-0012">Acyltransferase</keyword>
<dbReference type="PROSITE" id="PS51554">
    <property type="entry name" value="PFL"/>
    <property type="match status" value="1"/>
</dbReference>
<feature type="domain" description="PFL" evidence="10">
    <location>
        <begin position="1"/>
        <end position="46"/>
    </location>
</feature>
<dbReference type="PANTHER" id="PTHR30191:SF0">
    <property type="entry name" value="FORMATE ACETYLTRANSFERASE 1"/>
    <property type="match status" value="1"/>
</dbReference>
<comment type="catalytic activity">
    <reaction evidence="8">
        <text>formate + acetyl-CoA = pyruvate + CoA</text>
        <dbReference type="Rhea" id="RHEA:11844"/>
        <dbReference type="ChEBI" id="CHEBI:15361"/>
        <dbReference type="ChEBI" id="CHEBI:15740"/>
        <dbReference type="ChEBI" id="CHEBI:57287"/>
        <dbReference type="ChEBI" id="CHEBI:57288"/>
        <dbReference type="EC" id="2.3.1.54"/>
    </reaction>
</comment>
<keyword evidence="5 11" id="KW-0808">Transferase</keyword>
<feature type="domain" description="Glycine radical" evidence="9">
    <location>
        <begin position="61"/>
        <end position="185"/>
    </location>
</feature>
<evidence type="ECO:0000259" key="10">
    <source>
        <dbReference type="PROSITE" id="PS51554"/>
    </source>
</evidence>
<comment type="caution">
    <text evidence="11">The sequence shown here is derived from an EMBL/GenBank/DDBJ whole genome shotgun (WGS) entry which is preliminary data.</text>
</comment>
<dbReference type="Gene3D" id="3.20.70.20">
    <property type="match status" value="1"/>
</dbReference>
<gene>
    <name evidence="11" type="primary">pflB_15</name>
    <name evidence="11" type="ORF">SDC9_112794</name>
</gene>
<dbReference type="EMBL" id="VSSQ01020772">
    <property type="protein sequence ID" value="MPM65890.1"/>
    <property type="molecule type" value="Genomic_DNA"/>
</dbReference>
<keyword evidence="6" id="KW-0556">Organic radical</keyword>
<evidence type="ECO:0000256" key="8">
    <source>
        <dbReference type="ARBA" id="ARBA00049029"/>
    </source>
</evidence>
<evidence type="ECO:0000256" key="5">
    <source>
        <dbReference type="ARBA" id="ARBA00022679"/>
    </source>
</evidence>
<dbReference type="GO" id="GO:0008861">
    <property type="term" value="F:formate C-acetyltransferase activity"/>
    <property type="evidence" value="ECO:0007669"/>
    <property type="project" value="UniProtKB-EC"/>
</dbReference>
<accession>A0A645BK97</accession>
<dbReference type="SUPFAM" id="SSF51998">
    <property type="entry name" value="PFL-like glycyl radical enzymes"/>
    <property type="match status" value="1"/>
</dbReference>
<sequence length="185" mass="20298">MLIKKFVGKLKAQPTYRNAEITTSILTITSNIVYGKATGALFSGQDAKYKGYREAFTPLSPGANPSYSSPYKGALAALKSVSTIDFEDVKDGSSYTWAVHPKALGKERDVQVENLSMLLDGYFGKDGGHHLNVNVFSKEGLEEMLRNPENYPQATIRVSGYALELAKATKEQISDLLERVIHGSF</sequence>
<evidence type="ECO:0000313" key="11">
    <source>
        <dbReference type="EMBL" id="MPM65890.1"/>
    </source>
</evidence>
<reference evidence="11" key="1">
    <citation type="submission" date="2019-08" db="EMBL/GenBank/DDBJ databases">
        <authorList>
            <person name="Kucharzyk K."/>
            <person name="Murdoch R.W."/>
            <person name="Higgins S."/>
            <person name="Loffler F."/>
        </authorList>
    </citation>
    <scope>NUCLEOTIDE SEQUENCE</scope>
</reference>
<comment type="similarity">
    <text evidence="2">Belongs to the glycyl radical enzyme (GRE) family. PFL subfamily.</text>
</comment>
<dbReference type="InterPro" id="IPR004184">
    <property type="entry name" value="PFL_dom"/>
</dbReference>
<organism evidence="11">
    <name type="scientific">bioreactor metagenome</name>
    <dbReference type="NCBI Taxonomy" id="1076179"/>
    <lineage>
        <taxon>unclassified sequences</taxon>
        <taxon>metagenomes</taxon>
        <taxon>ecological metagenomes</taxon>
    </lineage>
</organism>
<evidence type="ECO:0000259" key="9">
    <source>
        <dbReference type="PROSITE" id="PS51149"/>
    </source>
</evidence>